<dbReference type="Pfam" id="PF05932">
    <property type="entry name" value="CesT"/>
    <property type="match status" value="1"/>
</dbReference>
<comment type="caution">
    <text evidence="3">The sequence shown here is derived from an EMBL/GenBank/DDBJ whole genome shotgun (WGS) entry which is preliminary data.</text>
</comment>
<sequence>MSSRSELLLEKFAEKIGIGSISFNENRLCSFAIDEIYYISLSDANDEYMMIYGVCGKFPTDNSNFALEILNANLWFAENGGPYLCYEAGAQSLLLALRFPLDDATPEKLENEIEVVVKSMENLYLVLHNQGITLENEHMKIEEISSSDNKHYYAGR</sequence>
<evidence type="ECO:0000256" key="2">
    <source>
        <dbReference type="ARBA" id="ARBA00093795"/>
    </source>
</evidence>
<accession>A0A0H3Q2F6</accession>
<dbReference type="GO" id="GO:0030254">
    <property type="term" value="P:protein secretion by the type III secretion system"/>
    <property type="evidence" value="ECO:0007669"/>
    <property type="project" value="InterPro"/>
</dbReference>
<dbReference type="Gene3D" id="3.30.1460.10">
    <property type="match status" value="1"/>
</dbReference>
<dbReference type="SMR" id="A0A0H3Q2F6"/>
<organism evidence="3 4">
    <name type="scientific">Escherichia coli O157:H7 (strain EC869)</name>
    <dbReference type="NCBI Taxonomy" id="478008"/>
    <lineage>
        <taxon>Bacteria</taxon>
        <taxon>Pseudomonadati</taxon>
        <taxon>Pseudomonadota</taxon>
        <taxon>Gammaproteobacteria</taxon>
        <taxon>Enterobacterales</taxon>
        <taxon>Enterobacteriaceae</taxon>
        <taxon>Escherichia</taxon>
    </lineage>
</organism>
<dbReference type="InterPro" id="IPR010261">
    <property type="entry name" value="Tir_chaperone"/>
</dbReference>
<dbReference type="EMBL" id="ABHU01000002">
    <property type="protein sequence ID" value="EDU92984.1"/>
    <property type="molecule type" value="Genomic_DNA"/>
</dbReference>
<name>A0A0H3Q2F6_ECO5C</name>
<evidence type="ECO:0000313" key="4">
    <source>
        <dbReference type="Proteomes" id="UP000004641"/>
    </source>
</evidence>
<evidence type="ECO:0000313" key="3">
    <source>
        <dbReference type="EMBL" id="EDU92984.1"/>
    </source>
</evidence>
<dbReference type="BioCyc" id="ECOL478008-HMP:G76-486802-MONOMER"/>
<dbReference type="Gene3D" id="1.10.287.390">
    <property type="match status" value="1"/>
</dbReference>
<dbReference type="RefSeq" id="WP_000098793.1">
    <property type="nucleotide sequence ID" value="NZ_ABHU01000002.1"/>
</dbReference>
<gene>
    <name evidence="3" type="ORF">ECH7EC869_1707</name>
</gene>
<dbReference type="CDD" id="cd17023">
    <property type="entry name" value="T3SC_IA_CesT-like"/>
    <property type="match status" value="1"/>
</dbReference>
<reference evidence="3 4" key="1">
    <citation type="journal article" date="2011" name="Appl. Environ. Microbiol.">
        <title>Genome signatures of Escherichia coli O157:H7 isolates from the bovine host reservoir.</title>
        <authorList>
            <person name="Eppinger M."/>
            <person name="Mammel M.K."/>
            <person name="Leclerc J.E."/>
            <person name="Ravel J."/>
            <person name="Cebula T.A."/>
        </authorList>
    </citation>
    <scope>NUCLEOTIDE SEQUENCE [LARGE SCALE GENOMIC DNA]</scope>
    <source>
        <strain evidence="3 4">EC869</strain>
    </source>
</reference>
<protein>
    <recommendedName>
        <fullName evidence="2">Tir chaperone</fullName>
    </recommendedName>
</protein>
<proteinExistence type="inferred from homology"/>
<dbReference type="AlphaFoldDB" id="A0A0H3Q2F6"/>
<evidence type="ECO:0000256" key="1">
    <source>
        <dbReference type="ARBA" id="ARBA00093771"/>
    </source>
</evidence>
<dbReference type="Proteomes" id="UP000004641">
    <property type="component" value="Unassembled WGS sequence"/>
</dbReference>
<comment type="similarity">
    <text evidence="1">Belongs to the CesT/SycH chaperone family.</text>
</comment>
<dbReference type="SUPFAM" id="SSF69635">
    <property type="entry name" value="Type III secretory system chaperone-like"/>
    <property type="match status" value="1"/>
</dbReference>